<dbReference type="HOGENOM" id="CLU_2288328_0_0_11"/>
<dbReference type="InterPro" id="IPR038570">
    <property type="entry name" value="HicA_sf"/>
</dbReference>
<keyword evidence="1" id="KW-0238">DNA-binding</keyword>
<dbReference type="Gene3D" id="3.30.920.30">
    <property type="entry name" value="Hypothetical protein"/>
    <property type="match status" value="1"/>
</dbReference>
<proteinExistence type="predicted"/>
<reference evidence="1 2" key="1">
    <citation type="journal article" date="2011" name="J. Bacteriol.">
        <title>Genome sequence of Microbacterium testaceum StLB037, an N-acylhomoserine lactone-degrading bacterium isolated from potato leaves.</title>
        <authorList>
            <person name="Morohoshi T."/>
            <person name="Wang W.-Z."/>
            <person name="Someya N."/>
            <person name="Ikeda T."/>
        </authorList>
    </citation>
    <scope>NUCLEOTIDE SEQUENCE [LARGE SCALE GENOMIC DNA]</scope>
    <source>
        <strain evidence="1 2">StLB037</strain>
    </source>
</reference>
<dbReference type="EMBL" id="AP012052">
    <property type="protein sequence ID" value="BAJ74350.1"/>
    <property type="molecule type" value="Genomic_DNA"/>
</dbReference>
<protein>
    <submittedName>
        <fullName evidence="1">Response regulator consisting of a CheY-like receiver domain and a winged-helix DNA-binding domain</fullName>
    </submittedName>
</protein>
<evidence type="ECO:0000313" key="2">
    <source>
        <dbReference type="Proteomes" id="UP000008975"/>
    </source>
</evidence>
<dbReference type="SUPFAM" id="SSF54786">
    <property type="entry name" value="YcfA/nrd intein domain"/>
    <property type="match status" value="1"/>
</dbReference>
<dbReference type="Proteomes" id="UP000008975">
    <property type="component" value="Chromosome"/>
</dbReference>
<reference key="2">
    <citation type="submission" date="2011-02" db="EMBL/GenBank/DDBJ databases">
        <title>Genome sequence of Microbacterium testaceum StLB037.</title>
        <authorList>
            <person name="Morohoshi T."/>
            <person name="Wang W.Z."/>
            <person name="Someya N."/>
            <person name="Ikeda T."/>
        </authorList>
    </citation>
    <scope>NUCLEOTIDE SEQUENCE</scope>
    <source>
        <strain>StLB037</strain>
    </source>
</reference>
<dbReference type="eggNOG" id="ENOG5033DBH">
    <property type="taxonomic scope" value="Bacteria"/>
</dbReference>
<accession>E8N7U4</accession>
<evidence type="ECO:0000313" key="1">
    <source>
        <dbReference type="EMBL" id="BAJ74350.1"/>
    </source>
</evidence>
<name>E8N7U4_MICTS</name>
<organism evidence="1 2">
    <name type="scientific">Microbacterium testaceum (strain StLB037)</name>
    <dbReference type="NCBI Taxonomy" id="979556"/>
    <lineage>
        <taxon>Bacteria</taxon>
        <taxon>Bacillati</taxon>
        <taxon>Actinomycetota</taxon>
        <taxon>Actinomycetes</taxon>
        <taxon>Micrococcales</taxon>
        <taxon>Microbacteriaceae</taxon>
        <taxon>Microbacterium</taxon>
    </lineage>
</organism>
<dbReference type="KEGG" id="mts:MTES_1386"/>
<dbReference type="GO" id="GO:0003677">
    <property type="term" value="F:DNA binding"/>
    <property type="evidence" value="ECO:0007669"/>
    <property type="project" value="UniProtKB-KW"/>
</dbReference>
<dbReference type="AlphaFoldDB" id="E8N7U4"/>
<gene>
    <name evidence="1" type="ordered locus">MTES_1386</name>
</gene>
<sequence length="101" mass="10846">MGRGLSGVSVGRTVLASDLPPLKGCVQGGYSATRVKPMKYRDLVALLRDAGFDSEQGKGDHEKWSAPVLSRPVIITQTREVSPGLTRKALAAIEEVKGQRQ</sequence>
<dbReference type="STRING" id="979556.MTES_1386"/>